<keyword evidence="2" id="KW-1133">Transmembrane helix</keyword>
<evidence type="ECO:0000256" key="2">
    <source>
        <dbReference type="SAM" id="Phobius"/>
    </source>
</evidence>
<evidence type="ECO:0000313" key="5">
    <source>
        <dbReference type="Proteomes" id="UP001447842"/>
    </source>
</evidence>
<accession>A0ABZ3HF32</accession>
<gene>
    <name evidence="4" type="ORF">WCY31_05885</name>
</gene>
<keyword evidence="5" id="KW-1185">Reference proteome</keyword>
<dbReference type="InterPro" id="IPR037522">
    <property type="entry name" value="HD_GYP_dom"/>
</dbReference>
<dbReference type="CDD" id="cd00077">
    <property type="entry name" value="HDc"/>
    <property type="match status" value="1"/>
</dbReference>
<dbReference type="PANTHER" id="PTHR45228">
    <property type="entry name" value="CYCLIC DI-GMP PHOSPHODIESTERASE TM_0186-RELATED"/>
    <property type="match status" value="1"/>
</dbReference>
<name>A0ABZ3HF32_9BACT</name>
<dbReference type="InterPro" id="IPR052020">
    <property type="entry name" value="Cyclic_di-GMP/3'3'-cGAMP_PDE"/>
</dbReference>
<feature type="transmembrane region" description="Helical" evidence="2">
    <location>
        <begin position="158"/>
        <end position="181"/>
    </location>
</feature>
<protein>
    <submittedName>
        <fullName evidence="4">HD domain-containing phosphohydrolase</fullName>
    </submittedName>
</protein>
<dbReference type="InterPro" id="IPR006675">
    <property type="entry name" value="HDIG_dom"/>
</dbReference>
<keyword evidence="2" id="KW-0812">Transmembrane</keyword>
<dbReference type="SMART" id="SM00471">
    <property type="entry name" value="HDc"/>
    <property type="match status" value="1"/>
</dbReference>
<keyword evidence="1 2" id="KW-0472">Membrane</keyword>
<organism evidence="4 5">
    <name type="scientific">Sulfurimonas diazotrophicus</name>
    <dbReference type="NCBI Taxonomy" id="3131939"/>
    <lineage>
        <taxon>Bacteria</taxon>
        <taxon>Pseudomonadati</taxon>
        <taxon>Campylobacterota</taxon>
        <taxon>Epsilonproteobacteria</taxon>
        <taxon>Campylobacterales</taxon>
        <taxon>Sulfurimonadaceae</taxon>
        <taxon>Sulfurimonas</taxon>
    </lineage>
</organism>
<dbReference type="InterPro" id="IPR003607">
    <property type="entry name" value="HD/PDEase_dom"/>
</dbReference>
<dbReference type="Pfam" id="PF13487">
    <property type="entry name" value="HD_5"/>
    <property type="match status" value="1"/>
</dbReference>
<evidence type="ECO:0000313" key="4">
    <source>
        <dbReference type="EMBL" id="XAU16237.1"/>
    </source>
</evidence>
<dbReference type="Gene3D" id="1.10.3210.10">
    <property type="entry name" value="Hypothetical protein af1432"/>
    <property type="match status" value="1"/>
</dbReference>
<proteinExistence type="predicted"/>
<evidence type="ECO:0000259" key="3">
    <source>
        <dbReference type="PROSITE" id="PS51832"/>
    </source>
</evidence>
<dbReference type="EMBL" id="CP147920">
    <property type="protein sequence ID" value="XAU16237.1"/>
    <property type="molecule type" value="Genomic_DNA"/>
</dbReference>
<sequence length="405" mass="45449">MITAYLIVIGIMFATVYQQHHSRMEDYVSQLFADVMTQVRAHLTMDEAETVSEEMREVLHSMQIPYLEAYDGKGRLLHTFASGEWPSIRQGTPLPELPVSGEEHFTLIEHAHSPYLVFATGPTEIKNPFGRHVVRAFRGVLPVDEGIIRRMREHYANALWLVLATGAVFALALFPMILFYYRQLRLKNSELIRSYFGTVSALGSAVAQRDSGTSSHSYRVTLYTLRLAEALQCCGQKHIANIILGAYLHDIGKIGIPDAILLKAGKLTADEFELMKSHVEKGLEIVSHVTWLSNAGSVIAGHHEKYDGSGYPHGLRGEAIPLEARIFSVADVFDALSSRRPYKAPMTLEASLDYIKSHSGTHFDPAIVAVFIRIVPGIYRETLQRSEKELEAMLQKEVEPYINRL</sequence>
<dbReference type="RefSeq" id="WP_345973644.1">
    <property type="nucleotide sequence ID" value="NZ_CP147920.1"/>
</dbReference>
<feature type="domain" description="HD-GYP" evidence="3">
    <location>
        <begin position="191"/>
        <end position="387"/>
    </location>
</feature>
<dbReference type="NCBIfam" id="TIGR00277">
    <property type="entry name" value="HDIG"/>
    <property type="match status" value="1"/>
</dbReference>
<reference evidence="4 5" key="1">
    <citation type="submission" date="2024-03" db="EMBL/GenBank/DDBJ databases">
        <title>Sulfurimonas sp. HSL3-1.</title>
        <authorList>
            <person name="Wang S."/>
        </authorList>
    </citation>
    <scope>NUCLEOTIDE SEQUENCE [LARGE SCALE GENOMIC DNA]</scope>
    <source>
        <strain evidence="4 5">HSL3-1</strain>
    </source>
</reference>
<evidence type="ECO:0000256" key="1">
    <source>
        <dbReference type="ARBA" id="ARBA00023136"/>
    </source>
</evidence>
<dbReference type="SUPFAM" id="SSF109604">
    <property type="entry name" value="HD-domain/PDEase-like"/>
    <property type="match status" value="1"/>
</dbReference>
<dbReference type="Proteomes" id="UP001447842">
    <property type="component" value="Chromosome"/>
</dbReference>
<dbReference type="PROSITE" id="PS51832">
    <property type="entry name" value="HD_GYP"/>
    <property type="match status" value="1"/>
</dbReference>